<evidence type="ECO:0000313" key="5">
    <source>
        <dbReference type="Proteomes" id="UP001530400"/>
    </source>
</evidence>
<dbReference type="SUPFAM" id="SSF48452">
    <property type="entry name" value="TPR-like"/>
    <property type="match status" value="1"/>
</dbReference>
<feature type="repeat" description="TPR" evidence="3">
    <location>
        <begin position="905"/>
        <end position="938"/>
    </location>
</feature>
<accession>A0ABD3PSP9</accession>
<sequence>MSGITVLTPSKLKDQLTSLRESISSLDASSSPISGLAILLTIELATRDVHFALSPSTISDTDVISLLDAVNNTAGKSAIGKDAYPQQLMAALFAAGGMAAASASCPKSDSMSNAVRDACTKTMKRCKDVNDGRFYTLLKLLSTDISDASALMTDIAYASYLYGAGRYALDQMPMWKRCLDCALGGEENHQSCTNPKTIIPLKNMMRIAHAKGNAKRVEELKVWLVCGYIGAVRERMMRDDSARKEETVFEKMSLQQLVGDFFLRQTSLAKIENASIESLLELADESLAACAAPTDDTSDESKLLYFFLQIQLHHLAEEVKIHQEVQQLIRAKKNRWPDKDTKGSTKGGKLSATAKLAAKPESIEVTAADKAEMYNQTQRKVLLEAWNAWYESKQGEFAPSGLRAAINSCSVSCDLLRDCHETLTSQIQRLMKVVLALQQKRNGTKKGKSGVSSDALLACWGQVLAFVSPLMTDYLSGVVAEVYDGHVLEEKESNSREKNAIKQNGIDSFSIELSLRSLLESASQSFVSAGWMCEPLKYESGEMFRAMPQLFSIAHRSLSLCKIARDQHDQSSIQAVQKKSAFSSVDESDAETAHQLQLDLSLQAVEFRMELRDVLNTDITVDSVTKIAHKATTSALMSTKSASSPLAQSANAKFGTQFLQLIYAWSGLSINPWPFCNLTQGRTILRNSRESLDYAGKVWGRETQEITENLLLDIAEADLEGIVVGGNVDSATQKYEQVLYTIEANDYSRGIRSRGMALLKSHCLLGLARVSLMRNTLQSEQYARSALDTLDGLKQDSECTNSTLLCVYAWDDVKWGNFACLYHDSASRQLVAETLIRSSRLDQAESFLLDAVTAAPANFDAAFSLAAFQLRKVLLGDSENIDLDSCKREAKTTLLKCAKMDKNSPLPFALLGLFYELEQDVSRAIGCYRKALSIDPPNAVSGRGLYRLLSLDEMKPFGEAALKQPSHSHGWAWRIIGQLRYSKHGDYDSAIVCFQQALRCRDVNAPDKDVLAVFYADLKTSKTDEEETSNCEVADIWCDLGSCYRDMGKWSGSNRAFEAAREVSRGNLSPNSLVAWAQVALELGLYNDASERCFEAISISLNPQIQRLASYISGQALLAAARQNLVEGKYGACLAQIYKGTRLKAESYSELKLLGDLYSLVEAVPSYVFFERSNDINSKDDVINAEVKQKLNLLAEGARLYSHALELAKNTDTEEKSYLIAAAATDLGCNLLAQARSVALVLGDGSGANTHTSMADINVQYFQLKNIISESINAFICAIDSSPDEAAAWCGIGCALASIDPLKAQHAFSRALELDKSSAEAWCNLCLIFSHYNSRDKGSEILDALTQAEDSPLMWICRGLLFESASDVWINNISSREGNLAKAADAYRAALQIYKHPSAVLGLALTCRRNDLGPLTASDAIYPTNECKLNMSIYQSIAGGGNYLSSYVNSFVQLEQCMNQLSFCNAETTEDVLKSLHVFTNQLKECKVRMGSANKSQSTFEMVQCKIGPASVLSLKKVTHLDNIPHEVVDRAIAKVSEVLGGNTSAYDIKVQPSLEDSRNAVYFNPDSGEKWLTFARTLANVVCLDKSSSYATRAQKLPSSKAAASRAYCILHESVAHASIISLAGREPADGVSVDRAEIRNAPFVASAEIVSEALSLFASLDYLEKLHANERPSKSLLPSVSMQEAYLLDPTNSIAAHQIDVE</sequence>
<reference evidence="4 5" key="1">
    <citation type="submission" date="2024-10" db="EMBL/GenBank/DDBJ databases">
        <title>Updated reference genomes for cyclostephanoid diatoms.</title>
        <authorList>
            <person name="Roberts W.R."/>
            <person name="Alverson A.J."/>
        </authorList>
    </citation>
    <scope>NUCLEOTIDE SEQUENCE [LARGE SCALE GENOMIC DNA]</scope>
    <source>
        <strain evidence="4 5">AJA010-31</strain>
    </source>
</reference>
<dbReference type="PANTHER" id="PTHR15704">
    <property type="entry name" value="SUPERKILLER 3 PROTEIN-RELATED"/>
    <property type="match status" value="1"/>
</dbReference>
<keyword evidence="2 3" id="KW-0802">TPR repeat</keyword>
<dbReference type="PROSITE" id="PS50005">
    <property type="entry name" value="TPR"/>
    <property type="match status" value="1"/>
</dbReference>
<gene>
    <name evidence="4" type="ORF">ACHAWO_012934</name>
</gene>
<keyword evidence="5" id="KW-1185">Reference proteome</keyword>
<dbReference type="Gene3D" id="1.25.40.10">
    <property type="entry name" value="Tetratricopeptide repeat domain"/>
    <property type="match status" value="2"/>
</dbReference>
<dbReference type="InterPro" id="IPR019734">
    <property type="entry name" value="TPR_rpt"/>
</dbReference>
<comment type="caution">
    <text evidence="4">The sequence shown here is derived from an EMBL/GenBank/DDBJ whole genome shotgun (WGS) entry which is preliminary data.</text>
</comment>
<name>A0ABD3PSP9_9STRA</name>
<dbReference type="SUPFAM" id="SSF81901">
    <property type="entry name" value="HCP-like"/>
    <property type="match status" value="1"/>
</dbReference>
<evidence type="ECO:0000313" key="4">
    <source>
        <dbReference type="EMBL" id="KAL3791038.1"/>
    </source>
</evidence>
<dbReference type="Pfam" id="PF13181">
    <property type="entry name" value="TPR_8"/>
    <property type="match status" value="1"/>
</dbReference>
<dbReference type="Proteomes" id="UP001530400">
    <property type="component" value="Unassembled WGS sequence"/>
</dbReference>
<organism evidence="4 5">
    <name type="scientific">Cyclotella atomus</name>
    <dbReference type="NCBI Taxonomy" id="382360"/>
    <lineage>
        <taxon>Eukaryota</taxon>
        <taxon>Sar</taxon>
        <taxon>Stramenopiles</taxon>
        <taxon>Ochrophyta</taxon>
        <taxon>Bacillariophyta</taxon>
        <taxon>Coscinodiscophyceae</taxon>
        <taxon>Thalassiosirophycidae</taxon>
        <taxon>Stephanodiscales</taxon>
        <taxon>Stephanodiscaceae</taxon>
        <taxon>Cyclotella</taxon>
    </lineage>
</organism>
<dbReference type="SMART" id="SM00028">
    <property type="entry name" value="TPR"/>
    <property type="match status" value="6"/>
</dbReference>
<dbReference type="PANTHER" id="PTHR15704:SF7">
    <property type="entry name" value="SUPERKILLER COMPLEX PROTEIN 3"/>
    <property type="match status" value="1"/>
</dbReference>
<dbReference type="InterPro" id="IPR039226">
    <property type="entry name" value="Ski3/TTC37"/>
</dbReference>
<dbReference type="InterPro" id="IPR011990">
    <property type="entry name" value="TPR-like_helical_dom_sf"/>
</dbReference>
<dbReference type="EMBL" id="JALLPJ020000475">
    <property type="protein sequence ID" value="KAL3791038.1"/>
    <property type="molecule type" value="Genomic_DNA"/>
</dbReference>
<protein>
    <submittedName>
        <fullName evidence="4">Uncharacterized protein</fullName>
    </submittedName>
</protein>
<evidence type="ECO:0000256" key="3">
    <source>
        <dbReference type="PROSITE-ProRule" id="PRU00339"/>
    </source>
</evidence>
<keyword evidence="1" id="KW-0677">Repeat</keyword>
<evidence type="ECO:0000256" key="2">
    <source>
        <dbReference type="ARBA" id="ARBA00022803"/>
    </source>
</evidence>
<proteinExistence type="predicted"/>
<evidence type="ECO:0000256" key="1">
    <source>
        <dbReference type="ARBA" id="ARBA00022737"/>
    </source>
</evidence>